<dbReference type="EMBL" id="LODT01000031">
    <property type="protein sequence ID" value="KYQ92130.1"/>
    <property type="molecule type" value="Genomic_DNA"/>
</dbReference>
<dbReference type="Proteomes" id="UP000076078">
    <property type="component" value="Unassembled WGS sequence"/>
</dbReference>
<accession>A0A151ZDZ3</accession>
<keyword evidence="6" id="KW-1185">Reference proteome</keyword>
<feature type="region of interest" description="Disordered" evidence="2">
    <location>
        <begin position="144"/>
        <end position="204"/>
    </location>
</feature>
<dbReference type="Pfam" id="PF00085">
    <property type="entry name" value="Thioredoxin"/>
    <property type="match status" value="2"/>
</dbReference>
<feature type="compositionally biased region" description="Basic and acidic residues" evidence="2">
    <location>
        <begin position="165"/>
        <end position="183"/>
    </location>
</feature>
<feature type="chain" id="PRO_5007593175" description="Thioredoxin domain-containing protein" evidence="3">
    <location>
        <begin position="23"/>
        <end position="725"/>
    </location>
</feature>
<name>A0A151ZDZ3_TIELA</name>
<dbReference type="FunCoup" id="A0A151ZDZ3">
    <property type="interactions" value="16"/>
</dbReference>
<evidence type="ECO:0000313" key="6">
    <source>
        <dbReference type="Proteomes" id="UP000076078"/>
    </source>
</evidence>
<feature type="signal peptide" evidence="3">
    <location>
        <begin position="1"/>
        <end position="22"/>
    </location>
</feature>
<keyword evidence="3" id="KW-0732">Signal</keyword>
<sequence length="725" mass="83324">MKSKSVLILLLLLLLFICIGKCEVNHKMVISEKTDNIKDIGSNLKELQLSQDNIEKIVNLLKKKSKDGTFDKNIDADQISQLLVEKDITVDLAGEQTIVLQPSNIIDLNENPIQKQQDLEHKIVLEHDPLSMLDQFQVINSNTQDRLSKKKKKNPKQTTSSSDQVKVEETEKEKEEQEVKETVQEPVPEGSTSDTAGSPTVVVPEEKKWPEGSEYVVDYTKVIELNSLNFDRVLAENEYVYTLFYAPWCGRSQSLMEEFRETRKLYNFTDSAPVLFTQLNCYEHTSIRDKQSIGGNPVIQLFRNKGAGSIFPRGGSYPDAQVTFLRRNTLPMVTMINTTKDLELFRTIVPYGIIGVFTHPHYEHSSEYQYFLKVQSKLPPNKMPIALISPQHSIDTDKFEKYLELPSKVRHTSLVLIKPQLGENVHVYRSTLKVSYILRWLMENYQPLVNELTPENLNRMTSDEKPSLVIFINVQEYATSTTVPYKPVSPDLLQVDMVASEYQNRMKFFFIDGLTYRDFKMRLGIQPTLETTSSPIAIIDIKNENHYIYDQSRPVTKDNLKEFIEKYLDGSLQAFQYSAPSNTSSSQTLSQPIQTLISKEFNEKIMKSNKNSLIYFNANWCGFSKTMDIYFETASKKLYELYTQNDLQIFDYNINENSLPNVIKAQVDGYPFIALFIANDIENPIAYNRSRDSSSIIHFVTNSIPLISNEKEFELDAIDKSEKEI</sequence>
<organism evidence="5 6">
    <name type="scientific">Tieghemostelium lacteum</name>
    <name type="common">Slime mold</name>
    <name type="synonym">Dictyostelium lacteum</name>
    <dbReference type="NCBI Taxonomy" id="361077"/>
    <lineage>
        <taxon>Eukaryota</taxon>
        <taxon>Amoebozoa</taxon>
        <taxon>Evosea</taxon>
        <taxon>Eumycetozoa</taxon>
        <taxon>Dictyostelia</taxon>
        <taxon>Dictyosteliales</taxon>
        <taxon>Raperosteliaceae</taxon>
        <taxon>Tieghemostelium</taxon>
    </lineage>
</organism>
<gene>
    <name evidence="5" type="ORF">DLAC_06971</name>
</gene>
<dbReference type="InterPro" id="IPR013766">
    <property type="entry name" value="Thioredoxin_domain"/>
</dbReference>
<dbReference type="GO" id="GO:0003756">
    <property type="term" value="F:protein disulfide isomerase activity"/>
    <property type="evidence" value="ECO:0007669"/>
    <property type="project" value="TreeGrafter"/>
</dbReference>
<comment type="caution">
    <text evidence="5">The sequence shown here is derived from an EMBL/GenBank/DDBJ whole genome shotgun (WGS) entry which is preliminary data.</text>
</comment>
<evidence type="ECO:0000256" key="2">
    <source>
        <dbReference type="SAM" id="MobiDB-lite"/>
    </source>
</evidence>
<dbReference type="InterPro" id="IPR036249">
    <property type="entry name" value="Thioredoxin-like_sf"/>
</dbReference>
<dbReference type="GO" id="GO:0034976">
    <property type="term" value="P:response to endoplasmic reticulum stress"/>
    <property type="evidence" value="ECO:0007669"/>
    <property type="project" value="TreeGrafter"/>
</dbReference>
<dbReference type="GO" id="GO:0005783">
    <property type="term" value="C:endoplasmic reticulum"/>
    <property type="evidence" value="ECO:0007669"/>
    <property type="project" value="TreeGrafter"/>
</dbReference>
<reference evidence="5 6" key="1">
    <citation type="submission" date="2015-12" db="EMBL/GenBank/DDBJ databases">
        <title>Dictyostelia acquired genes for synthesis and detection of signals that induce cell-type specialization by lateral gene transfer from prokaryotes.</title>
        <authorList>
            <person name="Gloeckner G."/>
            <person name="Schaap P."/>
        </authorList>
    </citation>
    <scope>NUCLEOTIDE SEQUENCE [LARGE SCALE GENOMIC DNA]</scope>
    <source>
        <strain evidence="5 6">TK</strain>
    </source>
</reference>
<evidence type="ECO:0000259" key="4">
    <source>
        <dbReference type="PROSITE" id="PS51352"/>
    </source>
</evidence>
<dbReference type="PANTHER" id="PTHR18929">
    <property type="entry name" value="PROTEIN DISULFIDE ISOMERASE"/>
    <property type="match status" value="1"/>
</dbReference>
<dbReference type="Gene3D" id="3.40.30.10">
    <property type="entry name" value="Glutaredoxin"/>
    <property type="match status" value="3"/>
</dbReference>
<evidence type="ECO:0000256" key="3">
    <source>
        <dbReference type="SAM" id="SignalP"/>
    </source>
</evidence>
<dbReference type="SUPFAM" id="SSF52833">
    <property type="entry name" value="Thioredoxin-like"/>
    <property type="match status" value="3"/>
</dbReference>
<dbReference type="AlphaFoldDB" id="A0A151ZDZ3"/>
<dbReference type="STRING" id="361077.A0A151ZDZ3"/>
<proteinExistence type="inferred from homology"/>
<comment type="similarity">
    <text evidence="1">Belongs to the protein disulfide isomerase family.</text>
</comment>
<feature type="domain" description="Thioredoxin" evidence="4">
    <location>
        <begin position="554"/>
        <end position="723"/>
    </location>
</feature>
<protein>
    <recommendedName>
        <fullName evidence="4">Thioredoxin domain-containing protein</fullName>
    </recommendedName>
</protein>
<dbReference type="PANTHER" id="PTHR18929:SF235">
    <property type="entry name" value="THIOREDOXIN DOMAIN-CONTAINING PROTEIN"/>
    <property type="match status" value="1"/>
</dbReference>
<dbReference type="OrthoDB" id="427280at2759"/>
<dbReference type="GO" id="GO:0006457">
    <property type="term" value="P:protein folding"/>
    <property type="evidence" value="ECO:0007669"/>
    <property type="project" value="TreeGrafter"/>
</dbReference>
<evidence type="ECO:0000256" key="1">
    <source>
        <dbReference type="ARBA" id="ARBA00006347"/>
    </source>
</evidence>
<evidence type="ECO:0000313" key="5">
    <source>
        <dbReference type="EMBL" id="KYQ92130.1"/>
    </source>
</evidence>
<dbReference type="Pfam" id="PF13848">
    <property type="entry name" value="Thioredoxin_6"/>
    <property type="match status" value="1"/>
</dbReference>
<dbReference type="PROSITE" id="PS51352">
    <property type="entry name" value="THIOREDOXIN_2"/>
    <property type="match status" value="1"/>
</dbReference>
<dbReference type="CDD" id="cd02961">
    <property type="entry name" value="PDI_a_family"/>
    <property type="match status" value="1"/>
</dbReference>
<dbReference type="InParanoid" id="A0A151ZDZ3"/>
<dbReference type="OMA" id="FNANWCG"/>